<reference evidence="2" key="1">
    <citation type="submission" date="2016-10" db="EMBL/GenBank/DDBJ databases">
        <authorList>
            <person name="de Groot N.N."/>
        </authorList>
    </citation>
    <scope>NUCLEOTIDE SEQUENCE</scope>
</reference>
<feature type="domain" description="Cupin type-2" evidence="1">
    <location>
        <begin position="72"/>
        <end position="131"/>
    </location>
</feature>
<dbReference type="SUPFAM" id="SSF51182">
    <property type="entry name" value="RmlC-like cupins"/>
    <property type="match status" value="1"/>
</dbReference>
<organism evidence="2">
    <name type="scientific">hydrothermal vent metagenome</name>
    <dbReference type="NCBI Taxonomy" id="652676"/>
    <lineage>
        <taxon>unclassified sequences</taxon>
        <taxon>metagenomes</taxon>
        <taxon>ecological metagenomes</taxon>
    </lineage>
</organism>
<dbReference type="Pfam" id="PF07883">
    <property type="entry name" value="Cupin_2"/>
    <property type="match status" value="1"/>
</dbReference>
<gene>
    <name evidence="2" type="ORF">MNB_SV-12-1562</name>
</gene>
<accession>A0A1W1BZ17</accession>
<dbReference type="InterPro" id="IPR014710">
    <property type="entry name" value="RmlC-like_jellyroll"/>
</dbReference>
<sequence length="147" mass="16809">MWILRDLNKKIAIVTLISTLFFVGCSDHSKVVFPNKGYQNVKWSKEEMAKEIAIKHISKNEYSSTDIIRLKGSEPPHFHDYHNLAVTMLSGESVIHFKDHETILEKGDVLFIPKGVYHWAENIDSDGSVVFAIFSPAYNGKDMRISR</sequence>
<dbReference type="InterPro" id="IPR011051">
    <property type="entry name" value="RmlC_Cupin_sf"/>
</dbReference>
<dbReference type="AlphaFoldDB" id="A0A1W1BZ17"/>
<dbReference type="Gene3D" id="2.60.120.10">
    <property type="entry name" value="Jelly Rolls"/>
    <property type="match status" value="1"/>
</dbReference>
<name>A0A1W1BZ17_9ZZZZ</name>
<protein>
    <submittedName>
        <fullName evidence="2">Uncharacterized protein aq_1978</fullName>
    </submittedName>
</protein>
<dbReference type="EMBL" id="FPHE01000086">
    <property type="protein sequence ID" value="SFV58711.1"/>
    <property type="molecule type" value="Genomic_DNA"/>
</dbReference>
<proteinExistence type="predicted"/>
<evidence type="ECO:0000313" key="2">
    <source>
        <dbReference type="EMBL" id="SFV58711.1"/>
    </source>
</evidence>
<dbReference type="CDD" id="cd02208">
    <property type="entry name" value="cupin_RmlC-like"/>
    <property type="match status" value="1"/>
</dbReference>
<evidence type="ECO:0000259" key="1">
    <source>
        <dbReference type="Pfam" id="PF07883"/>
    </source>
</evidence>
<dbReference type="PROSITE" id="PS51257">
    <property type="entry name" value="PROKAR_LIPOPROTEIN"/>
    <property type="match status" value="1"/>
</dbReference>
<dbReference type="InterPro" id="IPR013096">
    <property type="entry name" value="Cupin_2"/>
</dbReference>